<evidence type="ECO:0000256" key="4">
    <source>
        <dbReference type="ARBA" id="ARBA00022692"/>
    </source>
</evidence>
<keyword evidence="6 7" id="KW-0472">Membrane</keyword>
<keyword evidence="10" id="KW-1185">Reference proteome</keyword>
<feature type="domain" description="Acyltransferase 3" evidence="8">
    <location>
        <begin position="5"/>
        <end position="330"/>
    </location>
</feature>
<evidence type="ECO:0000256" key="5">
    <source>
        <dbReference type="ARBA" id="ARBA00022989"/>
    </source>
</evidence>
<dbReference type="Pfam" id="PF01757">
    <property type="entry name" value="Acyl_transf_3"/>
    <property type="match status" value="1"/>
</dbReference>
<dbReference type="PANTHER" id="PTHR40074">
    <property type="entry name" value="O-ACETYLTRANSFERASE WECH"/>
    <property type="match status" value="1"/>
</dbReference>
<comment type="similarity">
    <text evidence="2">Belongs to the acyltransferase 3 family.</text>
</comment>
<dbReference type="PANTHER" id="PTHR40074:SF2">
    <property type="entry name" value="O-ACETYLTRANSFERASE WECH"/>
    <property type="match status" value="1"/>
</dbReference>
<evidence type="ECO:0000256" key="1">
    <source>
        <dbReference type="ARBA" id="ARBA00004651"/>
    </source>
</evidence>
<feature type="transmembrane region" description="Helical" evidence="7">
    <location>
        <begin position="181"/>
        <end position="200"/>
    </location>
</feature>
<dbReference type="GO" id="GO:0009246">
    <property type="term" value="P:enterobacterial common antigen biosynthetic process"/>
    <property type="evidence" value="ECO:0007669"/>
    <property type="project" value="TreeGrafter"/>
</dbReference>
<dbReference type="GO" id="GO:0016413">
    <property type="term" value="F:O-acetyltransferase activity"/>
    <property type="evidence" value="ECO:0007669"/>
    <property type="project" value="TreeGrafter"/>
</dbReference>
<dbReference type="RefSeq" id="WP_134211384.1">
    <property type="nucleotide sequence ID" value="NZ_CP038015.1"/>
</dbReference>
<feature type="transmembrane region" description="Helical" evidence="7">
    <location>
        <begin position="309"/>
        <end position="333"/>
    </location>
</feature>
<keyword evidence="4 7" id="KW-0812">Transmembrane</keyword>
<organism evidence="9 10">
    <name type="scientific">Paenisporosarcina antarctica</name>
    <dbReference type="NCBI Taxonomy" id="417367"/>
    <lineage>
        <taxon>Bacteria</taxon>
        <taxon>Bacillati</taxon>
        <taxon>Bacillota</taxon>
        <taxon>Bacilli</taxon>
        <taxon>Bacillales</taxon>
        <taxon>Caryophanaceae</taxon>
        <taxon>Paenisporosarcina</taxon>
    </lineage>
</organism>
<evidence type="ECO:0000313" key="10">
    <source>
        <dbReference type="Proteomes" id="UP000294292"/>
    </source>
</evidence>
<name>A0A4P7A139_9BACL</name>
<dbReference type="EMBL" id="CP038015">
    <property type="protein sequence ID" value="QBP42730.1"/>
    <property type="molecule type" value="Genomic_DNA"/>
</dbReference>
<feature type="transmembrane region" description="Helical" evidence="7">
    <location>
        <begin position="48"/>
        <end position="66"/>
    </location>
</feature>
<evidence type="ECO:0000313" key="9">
    <source>
        <dbReference type="EMBL" id="QBP42730.1"/>
    </source>
</evidence>
<feature type="transmembrane region" description="Helical" evidence="7">
    <location>
        <begin position="209"/>
        <end position="230"/>
    </location>
</feature>
<proteinExistence type="inferred from homology"/>
<dbReference type="AlphaFoldDB" id="A0A4P7A139"/>
<feature type="transmembrane region" description="Helical" evidence="7">
    <location>
        <begin position="242"/>
        <end position="261"/>
    </location>
</feature>
<feature type="transmembrane region" description="Helical" evidence="7">
    <location>
        <begin position="154"/>
        <end position="175"/>
    </location>
</feature>
<reference evidence="9 10" key="1">
    <citation type="submission" date="2019-03" db="EMBL/GenBank/DDBJ databases">
        <title>Complete genome sequence of Paenisporosarcina antarctica CGMCC 1.6503T.</title>
        <authorList>
            <person name="Rong J.-C."/>
            <person name="Chi N.-Y."/>
            <person name="Zhang Q.-F."/>
        </authorList>
    </citation>
    <scope>NUCLEOTIDE SEQUENCE [LARGE SCALE GENOMIC DNA]</scope>
    <source>
        <strain evidence="9 10">CGMCC 1.6503</strain>
    </source>
</reference>
<keyword evidence="5 7" id="KW-1133">Transmembrane helix</keyword>
<evidence type="ECO:0000256" key="3">
    <source>
        <dbReference type="ARBA" id="ARBA00022475"/>
    </source>
</evidence>
<comment type="subcellular location">
    <subcellularLocation>
        <location evidence="1">Cell membrane</location>
        <topology evidence="1">Multi-pass membrane protein</topology>
    </subcellularLocation>
</comment>
<dbReference type="OrthoDB" id="9810469at2"/>
<sequence>MKRFYYLDYLRIYATIAVITIHVSASAVRANPFETGLSGWLSGNFYESLARASVPIFIMISGALLLNDSRSLPYSQFLKKRISKIAIPLLSWSIIYYLAGSYSNEYEYSTKNFIYKLLTDDIIYHLWFMYTIIGLYLITPLVKILMQHSAKRDVEYFLGLWIFASVILKFMVYLVDFSIKIELFFVTNFVGYFVLGYYLLKYQFSKKNILYSQILLILGLSGTFFLTYYGTIKNQGSLEQYWYEYHSISVLLTSVGLFTLFKDIVFKSKQDINAFLNWFSQSSFGIFLVHVLVLNYLLPTVFEKINIQFHSIIAIPMIVIVVLIVSSMITYIIQKIPVLRKMVP</sequence>
<feature type="transmembrane region" description="Helical" evidence="7">
    <location>
        <begin position="86"/>
        <end position="102"/>
    </location>
</feature>
<evidence type="ECO:0000256" key="6">
    <source>
        <dbReference type="ARBA" id="ARBA00023136"/>
    </source>
</evidence>
<protein>
    <recommendedName>
        <fullName evidence="8">Acyltransferase 3 domain-containing protein</fullName>
    </recommendedName>
</protein>
<accession>A0A4P7A139</accession>
<keyword evidence="3" id="KW-1003">Cell membrane</keyword>
<dbReference type="Proteomes" id="UP000294292">
    <property type="component" value="Chromosome"/>
</dbReference>
<feature type="transmembrane region" description="Helical" evidence="7">
    <location>
        <begin position="273"/>
        <end position="297"/>
    </location>
</feature>
<feature type="transmembrane region" description="Helical" evidence="7">
    <location>
        <begin position="12"/>
        <end position="28"/>
    </location>
</feature>
<evidence type="ECO:0000256" key="7">
    <source>
        <dbReference type="SAM" id="Phobius"/>
    </source>
</evidence>
<evidence type="ECO:0000256" key="2">
    <source>
        <dbReference type="ARBA" id="ARBA00007400"/>
    </source>
</evidence>
<feature type="transmembrane region" description="Helical" evidence="7">
    <location>
        <begin position="122"/>
        <end position="142"/>
    </location>
</feature>
<dbReference type="GO" id="GO:0005886">
    <property type="term" value="C:plasma membrane"/>
    <property type="evidence" value="ECO:0007669"/>
    <property type="project" value="UniProtKB-SubCell"/>
</dbReference>
<dbReference type="InterPro" id="IPR002656">
    <property type="entry name" value="Acyl_transf_3_dom"/>
</dbReference>
<evidence type="ECO:0000259" key="8">
    <source>
        <dbReference type="Pfam" id="PF01757"/>
    </source>
</evidence>
<gene>
    <name evidence="9" type="ORF">E2636_16990</name>
</gene>
<dbReference type="KEGG" id="panc:E2636_16990"/>